<dbReference type="PANTHER" id="PTHR43818:SF11">
    <property type="entry name" value="BCDNA.GH03377"/>
    <property type="match status" value="1"/>
</dbReference>
<sequence length="395" mass="41763">MGEHGTRRRVGIGVIGLGWMGRLHARSYRAVPERYPELRVDPRLVLAADAHAQNRDAAVDHLGFAAATADWRDVLTHPDVDVVSVCAPNDLHRELAIATVAAGKHVWIEKPMGVGVADSEAIARAATEAGVLTAVGFNYRHAPAVARARETVRSGRLGRVTSARVWLLADYAAAPDAPLTWRYQRARAGAGVVGDLLSHGADLLQYLLGRITEVTATTSTVIAERPVPTGAGIGHGGYEVGEELGVVENEDQVAVLARLDSGVVATLEASRVARGPQAEYVVEVYGTHGSVRWSFERLNELQVAGEDGGYRTVMVGPGDGEFARFQPGAGTSMGFDDLKAIEAGLFLRSVLTGEQLAPSVGDGWAAAAVGDAVVASAADGRWHPVPHVPGTTYDR</sequence>
<evidence type="ECO:0000313" key="6">
    <source>
        <dbReference type="Proteomes" id="UP000313948"/>
    </source>
</evidence>
<dbReference type="RefSeq" id="WP_139948674.1">
    <property type="nucleotide sequence ID" value="NZ_CP040899.1"/>
</dbReference>
<gene>
    <name evidence="5" type="ORF">FE251_09960</name>
</gene>
<evidence type="ECO:0000259" key="4">
    <source>
        <dbReference type="Pfam" id="PF22725"/>
    </source>
</evidence>
<evidence type="ECO:0000256" key="1">
    <source>
        <dbReference type="ARBA" id="ARBA00023002"/>
    </source>
</evidence>
<keyword evidence="2" id="KW-0520">NAD</keyword>
<reference evidence="5 6" key="1">
    <citation type="submission" date="2019-05" db="EMBL/GenBank/DDBJ databases">
        <title>Georgenia *** sp. nov., and Georgenia *** sp. nov., isolated from the intestinal contents of plateau pika (Ochotona curzoniae) in the Qinghai-Tibet plateau of China.</title>
        <authorList>
            <person name="Tian Z."/>
        </authorList>
    </citation>
    <scope>NUCLEOTIDE SEQUENCE [LARGE SCALE GENOMIC DNA]</scope>
    <source>
        <strain evidence="5 6">Z294</strain>
    </source>
</reference>
<name>A0ABX5VRE1_9MICO</name>
<dbReference type="InterPro" id="IPR000683">
    <property type="entry name" value="Gfo/Idh/MocA-like_OxRdtase_N"/>
</dbReference>
<dbReference type="Pfam" id="PF01408">
    <property type="entry name" value="GFO_IDH_MocA"/>
    <property type="match status" value="1"/>
</dbReference>
<dbReference type="Gene3D" id="3.30.360.10">
    <property type="entry name" value="Dihydrodipicolinate Reductase, domain 2"/>
    <property type="match status" value="1"/>
</dbReference>
<evidence type="ECO:0000259" key="3">
    <source>
        <dbReference type="Pfam" id="PF01408"/>
    </source>
</evidence>
<protein>
    <submittedName>
        <fullName evidence="5">Gfo/Idh/MocA family oxidoreductase</fullName>
    </submittedName>
</protein>
<feature type="domain" description="Gfo/Idh/MocA-like oxidoreductase N-terminal" evidence="3">
    <location>
        <begin position="11"/>
        <end position="137"/>
    </location>
</feature>
<dbReference type="InterPro" id="IPR055170">
    <property type="entry name" value="GFO_IDH_MocA-like_dom"/>
</dbReference>
<dbReference type="InterPro" id="IPR036291">
    <property type="entry name" value="NAD(P)-bd_dom_sf"/>
</dbReference>
<dbReference type="EMBL" id="CP040899">
    <property type="protein sequence ID" value="QDB79664.1"/>
    <property type="molecule type" value="Genomic_DNA"/>
</dbReference>
<evidence type="ECO:0000256" key="2">
    <source>
        <dbReference type="ARBA" id="ARBA00023027"/>
    </source>
</evidence>
<keyword evidence="1" id="KW-0560">Oxidoreductase</keyword>
<dbReference type="SUPFAM" id="SSF51735">
    <property type="entry name" value="NAD(P)-binding Rossmann-fold domains"/>
    <property type="match status" value="1"/>
</dbReference>
<dbReference type="PANTHER" id="PTHR43818">
    <property type="entry name" value="BCDNA.GH03377"/>
    <property type="match status" value="1"/>
</dbReference>
<feature type="domain" description="GFO/IDH/MocA-like oxidoreductase" evidence="4">
    <location>
        <begin position="146"/>
        <end position="292"/>
    </location>
</feature>
<dbReference type="Proteomes" id="UP000313948">
    <property type="component" value="Chromosome"/>
</dbReference>
<dbReference type="Gene3D" id="3.40.50.720">
    <property type="entry name" value="NAD(P)-binding Rossmann-like Domain"/>
    <property type="match status" value="1"/>
</dbReference>
<dbReference type="InterPro" id="IPR050463">
    <property type="entry name" value="Gfo/Idh/MocA_oxidrdct_glycsds"/>
</dbReference>
<organism evidence="5 6">
    <name type="scientific">Georgenia wutianyii</name>
    <dbReference type="NCBI Taxonomy" id="2585135"/>
    <lineage>
        <taxon>Bacteria</taxon>
        <taxon>Bacillati</taxon>
        <taxon>Actinomycetota</taxon>
        <taxon>Actinomycetes</taxon>
        <taxon>Micrococcales</taxon>
        <taxon>Bogoriellaceae</taxon>
        <taxon>Georgenia</taxon>
    </lineage>
</organism>
<dbReference type="SUPFAM" id="SSF55347">
    <property type="entry name" value="Glyceraldehyde-3-phosphate dehydrogenase-like, C-terminal domain"/>
    <property type="match status" value="1"/>
</dbReference>
<keyword evidence="6" id="KW-1185">Reference proteome</keyword>
<accession>A0ABX5VRE1</accession>
<dbReference type="Pfam" id="PF22725">
    <property type="entry name" value="GFO_IDH_MocA_C3"/>
    <property type="match status" value="1"/>
</dbReference>
<evidence type="ECO:0000313" key="5">
    <source>
        <dbReference type="EMBL" id="QDB79664.1"/>
    </source>
</evidence>
<proteinExistence type="predicted"/>